<organism evidence="5 6">
    <name type="scientific">Spongiibacter pelagi</name>
    <dbReference type="NCBI Taxonomy" id="2760804"/>
    <lineage>
        <taxon>Bacteria</taxon>
        <taxon>Pseudomonadati</taxon>
        <taxon>Pseudomonadota</taxon>
        <taxon>Gammaproteobacteria</taxon>
        <taxon>Cellvibrionales</taxon>
        <taxon>Spongiibacteraceae</taxon>
        <taxon>Spongiibacter</taxon>
    </lineage>
</organism>
<evidence type="ECO:0000313" key="6">
    <source>
        <dbReference type="Proteomes" id="UP000610558"/>
    </source>
</evidence>
<dbReference type="InterPro" id="IPR017560">
    <property type="entry name" value="Cyt_c_biogenesis_CcmI"/>
</dbReference>
<dbReference type="GO" id="GO:0017004">
    <property type="term" value="P:cytochrome complex assembly"/>
    <property type="evidence" value="ECO:0007669"/>
    <property type="project" value="UniProtKB-KW"/>
</dbReference>
<name>A0A927C3N8_9GAMM</name>
<comment type="subcellular location">
    <subcellularLocation>
        <location evidence="1">Cell envelope</location>
    </subcellularLocation>
</comment>
<dbReference type="InterPro" id="IPR056412">
    <property type="entry name" value="Ig_CycH"/>
</dbReference>
<comment type="caution">
    <text evidence="5">The sequence shown here is derived from an EMBL/GenBank/DDBJ whole genome shotgun (WGS) entry which is preliminary data.</text>
</comment>
<keyword evidence="2" id="KW-0201">Cytochrome c-type biogenesis</keyword>
<dbReference type="Proteomes" id="UP000610558">
    <property type="component" value="Unassembled WGS sequence"/>
</dbReference>
<feature type="domain" description="Cytochrome c-type biogenesis protein H Ig-like" evidence="4">
    <location>
        <begin position="303"/>
        <end position="396"/>
    </location>
</feature>
<evidence type="ECO:0000256" key="3">
    <source>
        <dbReference type="SAM" id="Phobius"/>
    </source>
</evidence>
<keyword evidence="3" id="KW-0472">Membrane</keyword>
<dbReference type="InterPro" id="IPR051263">
    <property type="entry name" value="C-type_cytochrome_biogenesis"/>
</dbReference>
<dbReference type="GO" id="GO:0030313">
    <property type="term" value="C:cell envelope"/>
    <property type="evidence" value="ECO:0007669"/>
    <property type="project" value="UniProtKB-SubCell"/>
</dbReference>
<protein>
    <submittedName>
        <fullName evidence="5">C-type cytochrome biogenesis protein CcmI</fullName>
    </submittedName>
</protein>
<keyword evidence="6" id="KW-1185">Reference proteome</keyword>
<dbReference type="PANTHER" id="PTHR47870">
    <property type="entry name" value="CYTOCHROME C-TYPE BIOGENESIS PROTEIN CCMH"/>
    <property type="match status" value="1"/>
</dbReference>
<dbReference type="RefSeq" id="WP_190764447.1">
    <property type="nucleotide sequence ID" value="NZ_JACXLD010000004.1"/>
</dbReference>
<proteinExistence type="predicted"/>
<dbReference type="SUPFAM" id="SSF48452">
    <property type="entry name" value="TPR-like"/>
    <property type="match status" value="1"/>
</dbReference>
<evidence type="ECO:0000256" key="1">
    <source>
        <dbReference type="ARBA" id="ARBA00004196"/>
    </source>
</evidence>
<gene>
    <name evidence="5" type="primary">ccmI</name>
    <name evidence="5" type="ORF">IB286_08405</name>
</gene>
<evidence type="ECO:0000313" key="5">
    <source>
        <dbReference type="EMBL" id="MBD2859031.1"/>
    </source>
</evidence>
<sequence length="400" mass="43534">MSNLILGELLLLAFAAAIFIWGIRSGRQLDGATVAQAQSQFYRQRRAEISAEFEQGLIDETQRGDLEMELDRQVLEEAPTAAAVANSATGFPFWVAGFGVLLIVSAIWLYGYLGYRDDLQLQALQADIVAAGQSGAEMSPEAINAYQQQLQKIIDKHPDSADHLVVMTGLLRQRGDFAGSIPYFEKLRELYPKDPDIMAQLGQARYLASNRTLDATTQALFDQALQIEPNQATALGVLGIDAFARGDFRGVLQYWQPLMMGLPPGTQQFNLIASGIQQARERAVAAGELKGISIAINYSEAALATPGILFVVAKEPDGMPMPVAALKLPVMGNGQQVILLDSDIIRPGKQFKDFSELSISAHISTTGVANRRSGEWLAEPVSWESDTSLPLSLQIDTQLP</sequence>
<keyword evidence="3" id="KW-1133">Transmembrane helix</keyword>
<feature type="transmembrane region" description="Helical" evidence="3">
    <location>
        <begin position="93"/>
        <end position="113"/>
    </location>
</feature>
<evidence type="ECO:0000259" key="4">
    <source>
        <dbReference type="Pfam" id="PF23892"/>
    </source>
</evidence>
<accession>A0A927C3N8</accession>
<dbReference type="InterPro" id="IPR011990">
    <property type="entry name" value="TPR-like_helical_dom_sf"/>
</dbReference>
<dbReference type="AlphaFoldDB" id="A0A927C3N8"/>
<dbReference type="Gene3D" id="1.25.40.10">
    <property type="entry name" value="Tetratricopeptide repeat domain"/>
    <property type="match status" value="1"/>
</dbReference>
<dbReference type="Pfam" id="PF23892">
    <property type="entry name" value="Ig_CycH"/>
    <property type="match status" value="1"/>
</dbReference>
<dbReference type="PANTHER" id="PTHR47870:SF1">
    <property type="entry name" value="CYTOCHROME C-TYPE BIOGENESIS PROTEIN CCMH"/>
    <property type="match status" value="1"/>
</dbReference>
<reference evidence="5" key="1">
    <citation type="submission" date="2020-09" db="EMBL/GenBank/DDBJ databases">
        <authorList>
            <person name="Yoon J.-W."/>
        </authorList>
    </citation>
    <scope>NUCLEOTIDE SEQUENCE</scope>
    <source>
        <strain evidence="5">KMU-158</strain>
    </source>
</reference>
<dbReference type="EMBL" id="JACXLD010000004">
    <property type="protein sequence ID" value="MBD2859031.1"/>
    <property type="molecule type" value="Genomic_DNA"/>
</dbReference>
<evidence type="ECO:0000256" key="2">
    <source>
        <dbReference type="ARBA" id="ARBA00022748"/>
    </source>
</evidence>
<keyword evidence="3" id="KW-0812">Transmembrane</keyword>
<dbReference type="NCBIfam" id="TIGR03142">
    <property type="entry name" value="cytochro_ccmI"/>
    <property type="match status" value="1"/>
</dbReference>